<evidence type="ECO:0000256" key="1">
    <source>
        <dbReference type="SAM" id="Coils"/>
    </source>
</evidence>
<keyword evidence="4" id="KW-1185">Reference proteome</keyword>
<feature type="region of interest" description="Disordered" evidence="2">
    <location>
        <begin position="181"/>
        <end position="293"/>
    </location>
</feature>
<dbReference type="EMBL" id="BPPX01000051">
    <property type="protein sequence ID" value="GJC90279.1"/>
    <property type="molecule type" value="Genomic_DNA"/>
</dbReference>
<dbReference type="Proteomes" id="UP001055172">
    <property type="component" value="Unassembled WGS sequence"/>
</dbReference>
<evidence type="ECO:0000313" key="3">
    <source>
        <dbReference type="EMBL" id="GJC90279.1"/>
    </source>
</evidence>
<feature type="compositionally biased region" description="Pro residues" evidence="2">
    <location>
        <begin position="198"/>
        <end position="212"/>
    </location>
</feature>
<evidence type="ECO:0000313" key="4">
    <source>
        <dbReference type="Proteomes" id="UP001055172"/>
    </source>
</evidence>
<evidence type="ECO:0000256" key="2">
    <source>
        <dbReference type="SAM" id="MobiDB-lite"/>
    </source>
</evidence>
<feature type="compositionally biased region" description="Pro residues" evidence="2">
    <location>
        <begin position="221"/>
        <end position="232"/>
    </location>
</feature>
<feature type="region of interest" description="Disordered" evidence="2">
    <location>
        <begin position="505"/>
        <end position="546"/>
    </location>
</feature>
<feature type="region of interest" description="Disordered" evidence="2">
    <location>
        <begin position="369"/>
        <end position="421"/>
    </location>
</feature>
<feature type="compositionally biased region" description="Low complexity" evidence="2">
    <location>
        <begin position="511"/>
        <end position="520"/>
    </location>
</feature>
<name>A0AA37LZE7_9PEZI</name>
<organism evidence="3 4">
    <name type="scientific">Colletotrichum liriopes</name>
    <dbReference type="NCBI Taxonomy" id="708192"/>
    <lineage>
        <taxon>Eukaryota</taxon>
        <taxon>Fungi</taxon>
        <taxon>Dikarya</taxon>
        <taxon>Ascomycota</taxon>
        <taxon>Pezizomycotina</taxon>
        <taxon>Sordariomycetes</taxon>
        <taxon>Hypocreomycetidae</taxon>
        <taxon>Glomerellales</taxon>
        <taxon>Glomerellaceae</taxon>
        <taxon>Colletotrichum</taxon>
        <taxon>Colletotrichum spaethianum species complex</taxon>
    </lineage>
</organism>
<feature type="compositionally biased region" description="Low complexity" evidence="2">
    <location>
        <begin position="388"/>
        <end position="414"/>
    </location>
</feature>
<feature type="compositionally biased region" description="Basic and acidic residues" evidence="2">
    <location>
        <begin position="267"/>
        <end position="278"/>
    </location>
</feature>
<protein>
    <submittedName>
        <fullName evidence="3">Uncharacterized protein</fullName>
    </submittedName>
</protein>
<keyword evidence="1" id="KW-0175">Coiled coil</keyword>
<dbReference type="AlphaFoldDB" id="A0AA37LZE7"/>
<feature type="coiled-coil region" evidence="1">
    <location>
        <begin position="432"/>
        <end position="497"/>
    </location>
</feature>
<gene>
    <name evidence="3" type="ORF">ColLi_13117</name>
</gene>
<comment type="caution">
    <text evidence="3">The sequence shown here is derived from an EMBL/GenBank/DDBJ whole genome shotgun (WGS) entry which is preliminary data.</text>
</comment>
<feature type="compositionally biased region" description="Acidic residues" evidence="2">
    <location>
        <begin position="536"/>
        <end position="546"/>
    </location>
</feature>
<feature type="compositionally biased region" description="Acidic residues" evidence="2">
    <location>
        <begin position="376"/>
        <end position="387"/>
    </location>
</feature>
<feature type="compositionally biased region" description="Basic residues" evidence="2">
    <location>
        <begin position="521"/>
        <end position="530"/>
    </location>
</feature>
<reference evidence="3 4" key="1">
    <citation type="submission" date="2021-07" db="EMBL/GenBank/DDBJ databases">
        <title>Genome data of Colletotrichum spaethianum.</title>
        <authorList>
            <person name="Utami Y.D."/>
            <person name="Hiruma K."/>
        </authorList>
    </citation>
    <scope>NUCLEOTIDE SEQUENCE [LARGE SCALE GENOMIC DNA]</scope>
    <source>
        <strain evidence="3 4">MAFF 242679</strain>
    </source>
</reference>
<proteinExistence type="predicted"/>
<accession>A0AA37LZE7</accession>
<sequence>MSLPSADQSPNPDLVDRYDYHQRPTRTRAAAFVDANLPPGPPTNQQAALGHHLTYHSARYHEAAAAQNSTATTSQTRRLKALQYLWETWPAEKWFPDAMFADENLLPAMVAVHAASMTRLWCQKRSVATMWDAFWGDHDARAETAAGFFPQAMRDASADVLTVPVAADALRRLKVSLGVDYTQGRGARRGPRRRAEPEPGPAPAPAPMPAPELPRASLEDPSPPQHSSPAPLPGSAFGSPVGQTPPPLVARPSDMDEDDDIYSISSAEKERTQAREKPQQGGLDDTPRLAPSNHWLPHLRELVLAGGIRREGSAPGVLWVEFDQICDQAVMGREASETVFKWLLKCAEAPDTGVVLAQGERPSGNLFVWVGPDGHPDDDDDDDDDDLPLLSPISDPGSPLLLPLSPSPRLSRSPSPSPDLADRLAQLEGVYLQQLRADRAAAVQARLQLLEQLFRRQERSRRQRQRRQQQQQQAGFYATAEEAAEAAEQAAAQAVARIMNRAREHYQPGERAAAGRAARVATRRSLARARARAEAEGESEESESDG</sequence>